<reference evidence="1 2" key="1">
    <citation type="submission" date="2020-01" db="EMBL/GenBank/DDBJ databases">
        <title>Identification and distribution of gene clusters putatively required for synthesis of sphingolipid metabolism inhibitors in phylogenetically diverse species of the filamentous fungus Fusarium.</title>
        <authorList>
            <person name="Kim H.-S."/>
            <person name="Busman M."/>
            <person name="Brown D.W."/>
            <person name="Divon H."/>
            <person name="Uhlig S."/>
            <person name="Proctor R.H."/>
        </authorList>
    </citation>
    <scope>NUCLEOTIDE SEQUENCE [LARGE SCALE GENOMIC DNA]</scope>
    <source>
        <strain evidence="1 2">NRRL 13308</strain>
    </source>
</reference>
<dbReference type="OrthoDB" id="291007at2759"/>
<dbReference type="AlphaFoldDB" id="A0A8H4NKS9"/>
<organism evidence="1 2">
    <name type="scientific">Fusarium acutatum</name>
    <dbReference type="NCBI Taxonomy" id="78861"/>
    <lineage>
        <taxon>Eukaryota</taxon>
        <taxon>Fungi</taxon>
        <taxon>Dikarya</taxon>
        <taxon>Ascomycota</taxon>
        <taxon>Pezizomycotina</taxon>
        <taxon>Sordariomycetes</taxon>
        <taxon>Hypocreomycetidae</taxon>
        <taxon>Hypocreales</taxon>
        <taxon>Nectriaceae</taxon>
        <taxon>Fusarium</taxon>
        <taxon>Fusarium fujikuroi species complex</taxon>
    </lineage>
</organism>
<dbReference type="EMBL" id="JAADJF010000141">
    <property type="protein sequence ID" value="KAF4436683.1"/>
    <property type="molecule type" value="Genomic_DNA"/>
</dbReference>
<accession>A0A8H4NKS9</accession>
<name>A0A8H4NKS9_9HYPO</name>
<protein>
    <submittedName>
        <fullName evidence="1">Uncharacterized protein</fullName>
    </submittedName>
</protein>
<dbReference type="Proteomes" id="UP000536711">
    <property type="component" value="Unassembled WGS sequence"/>
</dbReference>
<keyword evidence="2" id="KW-1185">Reference proteome</keyword>
<comment type="caution">
    <text evidence="1">The sequence shown here is derived from an EMBL/GenBank/DDBJ whole genome shotgun (WGS) entry which is preliminary data.</text>
</comment>
<evidence type="ECO:0000313" key="2">
    <source>
        <dbReference type="Proteomes" id="UP000536711"/>
    </source>
</evidence>
<proteinExistence type="predicted"/>
<sequence length="557" mass="61037">MSSQADPLLVNIYDMLRKRFDPDNKALFQIQVPAQLLDRSAFHYGGSDSDFAQMTKPSSVAEAEFSLTDGMLDLSNIVGGPNGDKLSEKYDQVLSGLISADENANPDQANEALQQAREDLRSCVSRNMDDTEDIYPINLVPSDWAKSLRDPSQQDDTGSIQSQLKDNISQCSFLKAKRDTLMAANDFKPLQKAVDDAREAANATEAELAKGFTDPVARWIKLYFVQACSTTQDGIEAIKGLNDTNKMELNALLQKYQEGPLGDEQWKFLVALQLKYVQCSSVLADAIEALTRAQVEASQATSRDSGLELRVINDQIASLTGQIEKYQNMLRETGSQNYEETSSVFQGNTSTPEWETLTIDSQTSRQTQSNLSCTTPSNLAWSANLLSSSESGITIFTATGQEALSTENTNVKVMFSAKRVGVDRPWFNAQVLSKSTDPTASTAANISAGHVEDVRELFTSGSTIDTTDCQLPAWTTSFLVVQDVCITLTSHTTFQRSQVQDIDNCLSSGGSLLVFRASKSDTNENRVAGYGIKGDDKMINIRISAPQILGWFTQISP</sequence>
<evidence type="ECO:0000313" key="1">
    <source>
        <dbReference type="EMBL" id="KAF4436683.1"/>
    </source>
</evidence>
<gene>
    <name evidence="1" type="ORF">FACUT_6278</name>
</gene>